<dbReference type="Gene3D" id="2.120.10.30">
    <property type="entry name" value="TolB, C-terminal domain"/>
    <property type="match status" value="1"/>
</dbReference>
<feature type="domain" description="Peptidase S9 prolyl oligopeptidase catalytic" evidence="5">
    <location>
        <begin position="493"/>
        <end position="656"/>
    </location>
</feature>
<name>A0A9W8I4M4_9FUNG</name>
<dbReference type="EMBL" id="JANBUO010000001">
    <property type="protein sequence ID" value="KAJ2809526.1"/>
    <property type="molecule type" value="Genomic_DNA"/>
</dbReference>
<dbReference type="OrthoDB" id="5594922at2759"/>
<dbReference type="AlphaFoldDB" id="A0A9W8I4M4"/>
<keyword evidence="7" id="KW-1185">Reference proteome</keyword>
<comment type="similarity">
    <text evidence="1">Belongs to the peptidase S9C family.</text>
</comment>
<evidence type="ECO:0000313" key="7">
    <source>
        <dbReference type="Proteomes" id="UP001140094"/>
    </source>
</evidence>
<evidence type="ECO:0000256" key="2">
    <source>
        <dbReference type="ARBA" id="ARBA00022729"/>
    </source>
</evidence>
<comment type="caution">
    <text evidence="6">The sequence shown here is derived from an EMBL/GenBank/DDBJ whole genome shotgun (WGS) entry which is preliminary data.</text>
</comment>
<evidence type="ECO:0000256" key="3">
    <source>
        <dbReference type="ARBA" id="ARBA00022801"/>
    </source>
</evidence>
<dbReference type="SUPFAM" id="SSF53474">
    <property type="entry name" value="alpha/beta-Hydrolases"/>
    <property type="match status" value="1"/>
</dbReference>
<dbReference type="PANTHER" id="PTHR42776:SF13">
    <property type="entry name" value="DIPEPTIDYL-PEPTIDASE 5"/>
    <property type="match status" value="1"/>
</dbReference>
<sequence>MCFSSSNTSSRSFTPKDLVEAKCFGGTAVVSPDGTAVAYIQTQYSSETKMQSTQLLIQSLDSQYYCPVVITDYSQDARPSPPSVSVLDSDSNKDGVSRIMASQPMWLGNDILGFIAINSDTKESTLYSVYGSGNHWTEPRSLLTIPVPISNAQFSTVSRILTFIADIHDNAYSLEDTIDIDLKAQDRADSAQAYDELWVRYWDKFITPKRPQLHTIQLAVDSEGLLTSKGNVRSIIKNTITGERLDTATSFKFSPDGRKITFVAKKPGAEYAWKITTHVYIADADGSTVVPINYSDIGACSCPVFCPDGSKLAYLLRASASYESIRRQLMVYDMSSKNTINVAPEWDSAPRDILWADNATLLATYNNWGRNKLAKIDIATGAVTPITEEHSVISMQQIPNTDKLLISYDAIDMPTNLYTVSIDNGDIKQVSSLNPQLGTEVYLSVPKDIEFVGAKNATIHGFILLPPNFDPGEKYPLVYAIHGGPQHSLIDSWSVRRSLNIYAAAGFVVVGMDTHGSSGYGQEFVDSIQNDWGGKPYESLMLSLEQLLDKHPYIDRSRMVALGESYGGYMINWINGHTDMFKALVNHAGIFSTTSWYYSTEELWFPEADFGGTPFEQDGRKNYEKWSPERLVSKWKTPTLVSHGDKDYRVPINTTASQQQQHDDDSIDIDKIWNVMRNLKTGSAPSTDPVDPLVAALRQRVQSSPWVQQVTGGTRMNPFFSTFLPRDLQIRVKPKVDKERDRQMLSIDELDHYSKSTGKSNYLPLSARGVFSTITDLSLGRLRAELGWVRPDIVEHCARVLRLRVVAELHRAHIELFTHIRNAQGPLEIPEKGTTQGCKHGRLDIIRDEVNARLLRQDAQWEGSSPFVILPPPPSSDLLSTQSNGNEWQIPGILPSGGLQCIIELPYYPGPLDRKLSTSSESHAQLVWKALAKHGADSTANGSQMDEPLEYNILDQGNTWKAFVMSGRPEIHEEPTLSIRSLEQLYHSLPRITPTSLTIPEAAIRSGSRKRIKRKIARLDESIANKEEAAAEQPVPELCASVYIRYNYSVSRPGSYSSTAVDSSASKAVPLYHAQALFGTAASTTVIPWLLHTPMLSSRAEQGGDQDQLNREKCYIGIVSLPCTAGVATQLYRASKYAITV</sequence>
<evidence type="ECO:0000259" key="5">
    <source>
        <dbReference type="Pfam" id="PF00326"/>
    </source>
</evidence>
<dbReference type="Gene3D" id="3.40.50.1820">
    <property type="entry name" value="alpha/beta hydrolase"/>
    <property type="match status" value="1"/>
</dbReference>
<dbReference type="SUPFAM" id="SSF82171">
    <property type="entry name" value="DPP6 N-terminal domain-like"/>
    <property type="match status" value="1"/>
</dbReference>
<keyword evidence="3" id="KW-0378">Hydrolase</keyword>
<accession>A0A9W8I4M4</accession>
<proteinExistence type="inferred from homology"/>
<evidence type="ECO:0000256" key="4">
    <source>
        <dbReference type="ARBA" id="ARBA00032829"/>
    </source>
</evidence>
<keyword evidence="2" id="KW-0732">Signal</keyword>
<dbReference type="PANTHER" id="PTHR42776">
    <property type="entry name" value="SERINE PEPTIDASE S9 FAMILY MEMBER"/>
    <property type="match status" value="1"/>
</dbReference>
<evidence type="ECO:0000313" key="6">
    <source>
        <dbReference type="EMBL" id="KAJ2809526.1"/>
    </source>
</evidence>
<dbReference type="InterPro" id="IPR011042">
    <property type="entry name" value="6-blade_b-propeller_TolB-like"/>
</dbReference>
<dbReference type="GO" id="GO:0006508">
    <property type="term" value="P:proteolysis"/>
    <property type="evidence" value="ECO:0007669"/>
    <property type="project" value="InterPro"/>
</dbReference>
<reference evidence="6" key="1">
    <citation type="submission" date="2022-07" db="EMBL/GenBank/DDBJ databases">
        <title>Phylogenomic reconstructions and comparative analyses of Kickxellomycotina fungi.</title>
        <authorList>
            <person name="Reynolds N.K."/>
            <person name="Stajich J.E."/>
            <person name="Barry K."/>
            <person name="Grigoriev I.V."/>
            <person name="Crous P."/>
            <person name="Smith M.E."/>
        </authorList>
    </citation>
    <scope>NUCLEOTIDE SEQUENCE</scope>
    <source>
        <strain evidence="6">NRRL 1565</strain>
    </source>
</reference>
<organism evidence="6 7">
    <name type="scientific">Coemansia guatemalensis</name>
    <dbReference type="NCBI Taxonomy" id="2761395"/>
    <lineage>
        <taxon>Eukaryota</taxon>
        <taxon>Fungi</taxon>
        <taxon>Fungi incertae sedis</taxon>
        <taxon>Zoopagomycota</taxon>
        <taxon>Kickxellomycotina</taxon>
        <taxon>Kickxellomycetes</taxon>
        <taxon>Kickxellales</taxon>
        <taxon>Kickxellaceae</taxon>
        <taxon>Coemansia</taxon>
    </lineage>
</organism>
<protein>
    <recommendedName>
        <fullName evidence="4">Dipeptidyl-peptidase V</fullName>
    </recommendedName>
</protein>
<dbReference type="InterPro" id="IPR029058">
    <property type="entry name" value="AB_hydrolase_fold"/>
</dbReference>
<evidence type="ECO:0000256" key="1">
    <source>
        <dbReference type="ARBA" id="ARBA00010040"/>
    </source>
</evidence>
<dbReference type="Pfam" id="PF00326">
    <property type="entry name" value="Peptidase_S9"/>
    <property type="match status" value="1"/>
</dbReference>
<gene>
    <name evidence="6" type="primary">dpp5_1</name>
    <name evidence="6" type="ORF">H4R20_000028</name>
</gene>
<dbReference type="GO" id="GO:0004252">
    <property type="term" value="F:serine-type endopeptidase activity"/>
    <property type="evidence" value="ECO:0007669"/>
    <property type="project" value="TreeGrafter"/>
</dbReference>
<dbReference type="InterPro" id="IPR001375">
    <property type="entry name" value="Peptidase_S9_cat"/>
</dbReference>
<dbReference type="Proteomes" id="UP001140094">
    <property type="component" value="Unassembled WGS sequence"/>
</dbReference>